<protein>
    <submittedName>
        <fullName evidence="2">Uncharacterized protein</fullName>
    </submittedName>
</protein>
<dbReference type="RefSeq" id="XP_029232475.1">
    <property type="nucleotide sequence ID" value="XM_029367402.1"/>
</dbReference>
<evidence type="ECO:0000313" key="2">
    <source>
        <dbReference type="EMBL" id="RNF27269.1"/>
    </source>
</evidence>
<dbReference type="AlphaFoldDB" id="A0A422QBE0"/>
<reference evidence="2 3" key="1">
    <citation type="journal article" date="2018" name="BMC Genomics">
        <title>Genomic comparison of Trypanosoma conorhini and Trypanosoma rangeli to Trypanosoma cruzi strains of high and low virulence.</title>
        <authorList>
            <person name="Bradwell K.R."/>
            <person name="Koparde V.N."/>
            <person name="Matveyev A.V."/>
            <person name="Serrano M.G."/>
            <person name="Alves J.M."/>
            <person name="Parikh H."/>
            <person name="Huang B."/>
            <person name="Lee V."/>
            <person name="Espinosa-Alvarez O."/>
            <person name="Ortiz P.A."/>
            <person name="Costa-Martins A.G."/>
            <person name="Teixeira M.M."/>
            <person name="Buck G.A."/>
        </authorList>
    </citation>
    <scope>NUCLEOTIDE SEQUENCE [LARGE SCALE GENOMIC DNA]</scope>
    <source>
        <strain evidence="2 3">025E</strain>
    </source>
</reference>
<comment type="caution">
    <text evidence="2">The sequence shown here is derived from an EMBL/GenBank/DDBJ whole genome shotgun (WGS) entry which is preliminary data.</text>
</comment>
<organism evidence="2 3">
    <name type="scientific">Trypanosoma conorhini</name>
    <dbReference type="NCBI Taxonomy" id="83891"/>
    <lineage>
        <taxon>Eukaryota</taxon>
        <taxon>Discoba</taxon>
        <taxon>Euglenozoa</taxon>
        <taxon>Kinetoplastea</taxon>
        <taxon>Metakinetoplastina</taxon>
        <taxon>Trypanosomatida</taxon>
        <taxon>Trypanosomatidae</taxon>
        <taxon>Trypanosoma</taxon>
    </lineage>
</organism>
<dbReference type="OrthoDB" id="242882at2759"/>
<sequence length="435" mass="47141">MPVNEAPWLTRRVEVVFMIVTFLICLASDGLKCKNGGVAPCIGGSSPCERDVNAPSCDDVVTPVVWRDDKERCACVARGDARLLLHVVEVGPSLPPTRSGGSGGHSLERLPIAALVASALKNRSGGVAASSARGGIFGASLFAPLRSEVGLAPSTTGPCAANTSSLKVSYSFDTLLIRPLSSLLRDTESVIPFKNDFFAIQRHLPRLQRVFEQLFSQKARAAAPTRDACSNVHLVILLMVMPGSDASWVNGNPMDIATTLFDAHTYVKKTLTRYLRNKPRYTRLLSSIWYVGVPVGFPVHCGTPDSASDATAPPLRSAYDVEGRKNASVSSAAVVRNITSAFCRAEDANFEVCRAMCQHYEQQVAAYQVANNGLQQIAEEKGGRVGMRSFFLPYRDHFHTALSTRRLYWRDCLQLSRKGDVAVAKSIAASLFAPH</sequence>
<feature type="signal peptide" evidence="1">
    <location>
        <begin position="1"/>
        <end position="27"/>
    </location>
</feature>
<gene>
    <name evidence="2" type="ORF">Tco025E_00460</name>
</gene>
<keyword evidence="1" id="KW-0732">Signal</keyword>
<evidence type="ECO:0000313" key="3">
    <source>
        <dbReference type="Proteomes" id="UP000284403"/>
    </source>
</evidence>
<dbReference type="GeneID" id="40314071"/>
<accession>A0A422QBE0</accession>
<evidence type="ECO:0000256" key="1">
    <source>
        <dbReference type="SAM" id="SignalP"/>
    </source>
</evidence>
<feature type="chain" id="PRO_5019136207" evidence="1">
    <location>
        <begin position="28"/>
        <end position="435"/>
    </location>
</feature>
<proteinExistence type="predicted"/>
<name>A0A422QBE0_9TRYP</name>
<keyword evidence="3" id="KW-1185">Reference proteome</keyword>
<dbReference type="EMBL" id="MKKU01000011">
    <property type="protein sequence ID" value="RNF27269.1"/>
    <property type="molecule type" value="Genomic_DNA"/>
</dbReference>
<dbReference type="Proteomes" id="UP000284403">
    <property type="component" value="Unassembled WGS sequence"/>
</dbReference>